<dbReference type="SUPFAM" id="SSF51735">
    <property type="entry name" value="NAD(P)-binding Rossmann-fold domains"/>
    <property type="match status" value="1"/>
</dbReference>
<evidence type="ECO:0000259" key="1">
    <source>
        <dbReference type="SMART" id="SM00829"/>
    </source>
</evidence>
<dbReference type="InterPro" id="IPR050700">
    <property type="entry name" value="YIM1/Zinc_Alcohol_DH_Fams"/>
</dbReference>
<dbReference type="SMART" id="SM00829">
    <property type="entry name" value="PKS_ER"/>
    <property type="match status" value="1"/>
</dbReference>
<organism evidence="2 3">
    <name type="scientific">Candidatus Dojkabacteria bacterium</name>
    <dbReference type="NCBI Taxonomy" id="2099670"/>
    <lineage>
        <taxon>Bacteria</taxon>
        <taxon>Candidatus Dojkabacteria</taxon>
    </lineage>
</organism>
<evidence type="ECO:0000313" key="2">
    <source>
        <dbReference type="EMBL" id="MCA9381886.1"/>
    </source>
</evidence>
<dbReference type="AlphaFoldDB" id="A0A955L371"/>
<dbReference type="Gene3D" id="3.90.180.10">
    <property type="entry name" value="Medium-chain alcohol dehydrogenases, catalytic domain"/>
    <property type="match status" value="1"/>
</dbReference>
<accession>A0A955L371</accession>
<dbReference type="CDD" id="cd08267">
    <property type="entry name" value="MDR1"/>
    <property type="match status" value="1"/>
</dbReference>
<comment type="caution">
    <text evidence="2">The sequence shown here is derived from an EMBL/GenBank/DDBJ whole genome shotgun (WGS) entry which is preliminary data.</text>
</comment>
<name>A0A955L371_9BACT</name>
<feature type="domain" description="Enoyl reductase (ER)" evidence="1">
    <location>
        <begin position="10"/>
        <end position="324"/>
    </location>
</feature>
<dbReference type="InterPro" id="IPR020843">
    <property type="entry name" value="ER"/>
</dbReference>
<dbReference type="InterPro" id="IPR036291">
    <property type="entry name" value="NAD(P)-bd_dom_sf"/>
</dbReference>
<dbReference type="InterPro" id="IPR013154">
    <property type="entry name" value="ADH-like_N"/>
</dbReference>
<sequence>MKAAIWTKYGPAEGIELHDIEKPLPKQNEILVKVVASTVSTGDIEMRTMKVPLGLGLFMRLFTGILKPKRIKTLGQEFSGIVEKVGENVKKFKIGDEVFGTTGPMMGANAEYITLPEASNDALVGIKPTNLSYIEAAALPLGSLEAYYFLMKAEIAKGQSIVINGAGGTIGTFAVQLAKHYDVEVTAVDSFEKLEMLASIGADHLIDYKKENFTNNGKKYDVIFDVPGKTDFSKSVKSLKQNGHYLIANPKFRYLLKGIWTSWTTDKNVFFWSVDRNPDDLLLMKKLAEQEKVRPVIDKVYPLEKIVEAHKYVESGVKRGNVVIN</sequence>
<reference evidence="2" key="2">
    <citation type="journal article" date="2021" name="Microbiome">
        <title>Successional dynamics and alternative stable states in a saline activated sludge microbial community over 9 years.</title>
        <authorList>
            <person name="Wang Y."/>
            <person name="Ye J."/>
            <person name="Ju F."/>
            <person name="Liu L."/>
            <person name="Boyd J.A."/>
            <person name="Deng Y."/>
            <person name="Parks D.H."/>
            <person name="Jiang X."/>
            <person name="Yin X."/>
            <person name="Woodcroft B.J."/>
            <person name="Tyson G.W."/>
            <person name="Hugenholtz P."/>
            <person name="Polz M.F."/>
            <person name="Zhang T."/>
        </authorList>
    </citation>
    <scope>NUCLEOTIDE SEQUENCE</scope>
    <source>
        <strain evidence="2">HKST-UBA10</strain>
    </source>
</reference>
<proteinExistence type="predicted"/>
<evidence type="ECO:0000313" key="3">
    <source>
        <dbReference type="Proteomes" id="UP000782843"/>
    </source>
</evidence>
<dbReference type="GO" id="GO:0016491">
    <property type="term" value="F:oxidoreductase activity"/>
    <property type="evidence" value="ECO:0007669"/>
    <property type="project" value="InterPro"/>
</dbReference>
<dbReference type="PANTHER" id="PTHR11695">
    <property type="entry name" value="ALCOHOL DEHYDROGENASE RELATED"/>
    <property type="match status" value="1"/>
</dbReference>
<gene>
    <name evidence="2" type="ORF">KC660_00580</name>
</gene>
<dbReference type="InterPro" id="IPR011032">
    <property type="entry name" value="GroES-like_sf"/>
</dbReference>
<dbReference type="EMBL" id="JAGQLG010000019">
    <property type="protein sequence ID" value="MCA9381886.1"/>
    <property type="molecule type" value="Genomic_DNA"/>
</dbReference>
<protein>
    <submittedName>
        <fullName evidence="2">NAD(P)-dependent alcohol dehydrogenase</fullName>
    </submittedName>
</protein>
<dbReference type="Pfam" id="PF13602">
    <property type="entry name" value="ADH_zinc_N_2"/>
    <property type="match status" value="1"/>
</dbReference>
<dbReference type="Proteomes" id="UP000782843">
    <property type="component" value="Unassembled WGS sequence"/>
</dbReference>
<reference evidence="2" key="1">
    <citation type="submission" date="2020-04" db="EMBL/GenBank/DDBJ databases">
        <authorList>
            <person name="Zhang T."/>
        </authorList>
    </citation>
    <scope>NUCLEOTIDE SEQUENCE</scope>
    <source>
        <strain evidence="2">HKST-UBA10</strain>
    </source>
</reference>
<dbReference type="PANTHER" id="PTHR11695:SF294">
    <property type="entry name" value="RETICULON-4-INTERACTING PROTEIN 1, MITOCHONDRIAL"/>
    <property type="match status" value="1"/>
</dbReference>
<dbReference type="Pfam" id="PF08240">
    <property type="entry name" value="ADH_N"/>
    <property type="match status" value="1"/>
</dbReference>
<dbReference type="SUPFAM" id="SSF50129">
    <property type="entry name" value="GroES-like"/>
    <property type="match status" value="1"/>
</dbReference>
<dbReference type="Gene3D" id="3.40.50.720">
    <property type="entry name" value="NAD(P)-binding Rossmann-like Domain"/>
    <property type="match status" value="1"/>
</dbReference>